<dbReference type="AlphaFoldDB" id="A0A1A0WFQ9"/>
<dbReference type="Pfam" id="PF23720">
    <property type="entry name" value="DUF7161"/>
    <property type="match status" value="1"/>
</dbReference>
<proteinExistence type="predicted"/>
<dbReference type="EMBL" id="LZSY01000020">
    <property type="protein sequence ID" value="OBB97159.1"/>
    <property type="molecule type" value="Genomic_DNA"/>
</dbReference>
<dbReference type="Proteomes" id="UP000094008">
    <property type="component" value="Unassembled WGS sequence"/>
</dbReference>
<dbReference type="InterPro" id="IPR055585">
    <property type="entry name" value="DUF7161"/>
</dbReference>
<evidence type="ECO:0000313" key="2">
    <source>
        <dbReference type="Proteomes" id="UP000094008"/>
    </source>
</evidence>
<gene>
    <name evidence="1" type="ORF">A5779_15495</name>
</gene>
<evidence type="ECO:0000313" key="1">
    <source>
        <dbReference type="EMBL" id="OBB97159.1"/>
    </source>
</evidence>
<sequence length="80" mass="8599">MVSVPVRDVFRGLYRRVHTSPNVGDDAGWPADLPQGAAELVFVDDTPSPNAAVRVCTRDESRAAVAAFDQLAIGDHPTPR</sequence>
<accession>A0A1A0WFQ9</accession>
<protein>
    <submittedName>
        <fullName evidence="1">Uncharacterized protein</fullName>
    </submittedName>
</protein>
<reference evidence="2" key="1">
    <citation type="submission" date="2016-06" db="EMBL/GenBank/DDBJ databases">
        <authorList>
            <person name="Sutton G."/>
            <person name="Brinkac L."/>
            <person name="Sanka R."/>
            <person name="Adams M."/>
            <person name="Lau E."/>
            <person name="Mehaffy C."/>
            <person name="Tameris M."/>
            <person name="Hatherill M."/>
            <person name="Hanekom W."/>
            <person name="Mahomed H."/>
            <person name="Mcshane H."/>
        </authorList>
    </citation>
    <scope>NUCLEOTIDE SEQUENCE [LARGE SCALE GENOMIC DNA]</scope>
    <source>
        <strain evidence="2">852002-10433_SCH5171157</strain>
    </source>
</reference>
<name>A0A1A0WFQ9_MYCPR</name>
<comment type="caution">
    <text evidence="1">The sequence shown here is derived from an EMBL/GenBank/DDBJ whole genome shotgun (WGS) entry which is preliminary data.</text>
</comment>
<organism evidence="1 2">
    <name type="scientific">Mycolicibacterium peregrinum</name>
    <name type="common">Mycobacterium peregrinum</name>
    <dbReference type="NCBI Taxonomy" id="43304"/>
    <lineage>
        <taxon>Bacteria</taxon>
        <taxon>Bacillati</taxon>
        <taxon>Actinomycetota</taxon>
        <taxon>Actinomycetes</taxon>
        <taxon>Mycobacteriales</taxon>
        <taxon>Mycobacteriaceae</taxon>
        <taxon>Mycolicibacterium</taxon>
    </lineage>
</organism>